<feature type="region of interest" description="Disordered" evidence="1">
    <location>
        <begin position="184"/>
        <end position="233"/>
    </location>
</feature>
<feature type="compositionally biased region" description="Polar residues" evidence="1">
    <location>
        <begin position="300"/>
        <end position="316"/>
    </location>
</feature>
<name>A0ABR3F2K5_9AGAR</name>
<feature type="region of interest" description="Disordered" evidence="1">
    <location>
        <begin position="991"/>
        <end position="1133"/>
    </location>
</feature>
<feature type="compositionally biased region" description="Pro residues" evidence="1">
    <location>
        <begin position="1068"/>
        <end position="1077"/>
    </location>
</feature>
<reference evidence="2 3" key="1">
    <citation type="submission" date="2024-02" db="EMBL/GenBank/DDBJ databases">
        <title>A draft genome for the cacao thread blight pathogen Marasmius crinis-equi.</title>
        <authorList>
            <person name="Cohen S.P."/>
            <person name="Baruah I.K."/>
            <person name="Amoako-Attah I."/>
            <person name="Bukari Y."/>
            <person name="Meinhardt L.W."/>
            <person name="Bailey B.A."/>
        </authorList>
    </citation>
    <scope>NUCLEOTIDE SEQUENCE [LARGE SCALE GENOMIC DNA]</scope>
    <source>
        <strain evidence="2 3">GH-76</strain>
    </source>
</reference>
<feature type="compositionally biased region" description="Low complexity" evidence="1">
    <location>
        <begin position="371"/>
        <end position="386"/>
    </location>
</feature>
<protein>
    <submittedName>
        <fullName evidence="2">Uncharacterized protein</fullName>
    </submittedName>
</protein>
<organism evidence="2 3">
    <name type="scientific">Marasmius crinis-equi</name>
    <dbReference type="NCBI Taxonomy" id="585013"/>
    <lineage>
        <taxon>Eukaryota</taxon>
        <taxon>Fungi</taxon>
        <taxon>Dikarya</taxon>
        <taxon>Basidiomycota</taxon>
        <taxon>Agaricomycotina</taxon>
        <taxon>Agaricomycetes</taxon>
        <taxon>Agaricomycetidae</taxon>
        <taxon>Agaricales</taxon>
        <taxon>Marasmiineae</taxon>
        <taxon>Marasmiaceae</taxon>
        <taxon>Marasmius</taxon>
    </lineage>
</organism>
<gene>
    <name evidence="2" type="ORF">V5O48_012539</name>
</gene>
<evidence type="ECO:0000313" key="3">
    <source>
        <dbReference type="Proteomes" id="UP001465976"/>
    </source>
</evidence>
<feature type="compositionally biased region" description="Pro residues" evidence="1">
    <location>
        <begin position="1036"/>
        <end position="1049"/>
    </location>
</feature>
<feature type="compositionally biased region" description="Low complexity" evidence="1">
    <location>
        <begin position="696"/>
        <end position="707"/>
    </location>
</feature>
<dbReference type="EMBL" id="JBAHYK010001122">
    <property type="protein sequence ID" value="KAL0569422.1"/>
    <property type="molecule type" value="Genomic_DNA"/>
</dbReference>
<feature type="compositionally biased region" description="Low complexity" evidence="1">
    <location>
        <begin position="192"/>
        <end position="201"/>
    </location>
</feature>
<feature type="compositionally biased region" description="Acidic residues" evidence="1">
    <location>
        <begin position="402"/>
        <end position="419"/>
    </location>
</feature>
<keyword evidence="3" id="KW-1185">Reference proteome</keyword>
<feature type="region of interest" description="Disordered" evidence="1">
    <location>
        <begin position="875"/>
        <end position="979"/>
    </location>
</feature>
<feature type="region of interest" description="Disordered" evidence="1">
    <location>
        <begin position="696"/>
        <end position="732"/>
    </location>
</feature>
<feature type="compositionally biased region" description="Basic residues" evidence="1">
    <location>
        <begin position="925"/>
        <end position="938"/>
    </location>
</feature>
<dbReference type="Proteomes" id="UP001465976">
    <property type="component" value="Unassembled WGS sequence"/>
</dbReference>
<evidence type="ECO:0000256" key="1">
    <source>
        <dbReference type="SAM" id="MobiDB-lite"/>
    </source>
</evidence>
<evidence type="ECO:0000313" key="2">
    <source>
        <dbReference type="EMBL" id="KAL0569422.1"/>
    </source>
</evidence>
<feature type="compositionally biased region" description="Polar residues" evidence="1">
    <location>
        <begin position="215"/>
        <end position="226"/>
    </location>
</feature>
<feature type="compositionally biased region" description="Polar residues" evidence="1">
    <location>
        <begin position="955"/>
        <end position="971"/>
    </location>
</feature>
<feature type="compositionally biased region" description="Low complexity" evidence="1">
    <location>
        <begin position="323"/>
        <end position="348"/>
    </location>
</feature>
<proteinExistence type="predicted"/>
<sequence length="1161" mass="123975">MVSPIDPKLLCLLADTRVQESLDRGVNGHIPQSPRLPRHSFAHLTVSPISTTSRTVTTNLIFEKGEETRLVKVSTPELRHLRVSTLLDTIFGGISQRKHFMSPCNLRWKSLPLSIDEFDNGSQDEWMMDAKTLQAADEIEKAYRDGNTSISVPPVATLTPLSSPSKRPIKVTNVANDAIRRVADQRRDEAATEAAASNAARGVSMPAQLGERASTPAQSVPTQTVSPGPFDENTSRYAYTPPPQTGYPQTTYPAYSPYPQLAYPTYPPSQMYPHQAYPQNGYFHPPPGASTVTFHPPPESSTTGSTVMPSGPSTALPTPGAPPITTLPRPPATTTALPTPGAPPIATLPGPPPTATLPPLSETSALAGEHPTASTAATPASSESSPLPDAVAGSSAVPANAEDADETLSDAPGLDDDESIGLTPSPELLEAVEEAGHTHEGGRPSKKQLKEADNLAKEIDAMIQKASFDTGLTTHYLYRHYALKTQHARARTNWNMYQTYVKADENKATEMSSLDSTVLAWDGKSKITAKQVLAAYKNFIALHGKDDARRILELWTALHEVTTYQTRGERKRSVETIKDQFLALATAAHNRYGVNIWAIGAGGMLQADQANVFIIQPFASEGFGASGFLHDDESLAVLFQSYVYNKVAVNYTNQQVAALANERGLVITGPGIDEEAASTSKASTITNIKVPVASPSKTASKVTPKAKAVPKAKATPKARAQTEPPQSQDKTDARLAVLERLNETVGPLNTRGHLPWSTIANDCLSQGVQILNYPLDIPLPWQVSGARGIKNMDGRHQATIVQQCNEGEMHRLTFESVEPLALAAGDIPLLARAPDKTGNVERHFAPKIPGLDIDVKQVTQKSKVEGKKVKFEREATAIPDTPTASTGLRFASRNKSRPTYREEDEVDELSEAAGSEYDGSDTTPKPKKNGKTTRKPSKIKSPAFVADSEDETMGDATTSGCSAPTTESISSPAKGKLPPITSAEIANAGFQPMNLAGPSKRPADTSASNDVAAKKLRCASPIAPSATPTGGAIVPPTAPPNAPVPPNIPPSTHATAESPAALWNTPGSHPPLNPPPAVQQQPFAPINWQGPPYGAPPHSHHHYAPPPPGAPPFYPHPHMQVPQGYLRPPPLSSLTPEQAALVQQYLGWSQVQQPGPSGHQG</sequence>
<comment type="caution">
    <text evidence="2">The sequence shown here is derived from an EMBL/GenBank/DDBJ whole genome shotgun (WGS) entry which is preliminary data.</text>
</comment>
<feature type="region of interest" description="Disordered" evidence="1">
    <location>
        <begin position="279"/>
        <end position="423"/>
    </location>
</feature>
<feature type="compositionally biased region" description="Pro residues" evidence="1">
    <location>
        <begin position="1104"/>
        <end position="1115"/>
    </location>
</feature>
<accession>A0ABR3F2K5</accession>